<dbReference type="InterPro" id="IPR016024">
    <property type="entry name" value="ARM-type_fold"/>
</dbReference>
<accession>A0ABR4MWP3</accession>
<evidence type="ECO:0000256" key="3">
    <source>
        <dbReference type="ARBA" id="ARBA00023054"/>
    </source>
</evidence>
<proteinExistence type="inferred from homology"/>
<comment type="caution">
    <text evidence="9">The sequence shown here is derived from an EMBL/GenBank/DDBJ whole genome shotgun (WGS) entry which is preliminary data.</text>
</comment>
<gene>
    <name evidence="9" type="ORF">HK105_208873</name>
</gene>
<dbReference type="Proteomes" id="UP001527925">
    <property type="component" value="Unassembled WGS sequence"/>
</dbReference>
<feature type="compositionally biased region" description="Low complexity" evidence="6">
    <location>
        <begin position="185"/>
        <end position="198"/>
    </location>
</feature>
<evidence type="ECO:0000256" key="5">
    <source>
        <dbReference type="SAM" id="Coils"/>
    </source>
</evidence>
<dbReference type="PANTHER" id="PTHR14428:SF5">
    <property type="entry name" value="NUCLEOLAR COMPLEX PROTEIN 3 HOMOLOG"/>
    <property type="match status" value="1"/>
</dbReference>
<evidence type="ECO:0000256" key="4">
    <source>
        <dbReference type="ARBA" id="ARBA00023242"/>
    </source>
</evidence>
<keyword evidence="10" id="KW-1185">Reference proteome</keyword>
<dbReference type="PANTHER" id="PTHR14428">
    <property type="entry name" value="NUCLEOLAR COMPLEX PROTEIN 3"/>
    <property type="match status" value="1"/>
</dbReference>
<feature type="domain" description="Nucleolar complex-associated protein 3 N-terminal" evidence="8">
    <location>
        <begin position="217"/>
        <end position="306"/>
    </location>
</feature>
<protein>
    <recommendedName>
        <fullName evidence="11">Nucleolar complex-associated protein 3-like protein</fullName>
    </recommendedName>
</protein>
<comment type="subcellular location">
    <subcellularLocation>
        <location evidence="1">Nucleus</location>
        <location evidence="1">Nucleolus</location>
    </subcellularLocation>
</comment>
<organism evidence="9 10">
    <name type="scientific">Polyrhizophydium stewartii</name>
    <dbReference type="NCBI Taxonomy" id="2732419"/>
    <lineage>
        <taxon>Eukaryota</taxon>
        <taxon>Fungi</taxon>
        <taxon>Fungi incertae sedis</taxon>
        <taxon>Chytridiomycota</taxon>
        <taxon>Chytridiomycota incertae sedis</taxon>
        <taxon>Chytridiomycetes</taxon>
        <taxon>Rhizophydiales</taxon>
        <taxon>Rhizophydiales incertae sedis</taxon>
        <taxon>Polyrhizophydium</taxon>
    </lineage>
</organism>
<evidence type="ECO:0000313" key="9">
    <source>
        <dbReference type="EMBL" id="KAL2911665.1"/>
    </source>
</evidence>
<evidence type="ECO:0000259" key="7">
    <source>
        <dbReference type="Pfam" id="PF03914"/>
    </source>
</evidence>
<feature type="region of interest" description="Disordered" evidence="6">
    <location>
        <begin position="70"/>
        <end position="209"/>
    </location>
</feature>
<evidence type="ECO:0000256" key="2">
    <source>
        <dbReference type="ARBA" id="ARBA00007797"/>
    </source>
</evidence>
<dbReference type="InterPro" id="IPR005612">
    <property type="entry name" value="CCAAT-binding_factor"/>
</dbReference>
<dbReference type="InterPro" id="IPR016903">
    <property type="entry name" value="Nucleolar_cplx-assoc_3"/>
</dbReference>
<evidence type="ECO:0008006" key="11">
    <source>
        <dbReference type="Google" id="ProtNLM"/>
    </source>
</evidence>
<evidence type="ECO:0000259" key="8">
    <source>
        <dbReference type="Pfam" id="PF07540"/>
    </source>
</evidence>
<dbReference type="InterPro" id="IPR011501">
    <property type="entry name" value="Noc3_N"/>
</dbReference>
<dbReference type="Pfam" id="PF03914">
    <property type="entry name" value="CBF"/>
    <property type="match status" value="1"/>
</dbReference>
<evidence type="ECO:0000313" key="10">
    <source>
        <dbReference type="Proteomes" id="UP001527925"/>
    </source>
</evidence>
<dbReference type="EMBL" id="JADGIZ020000094">
    <property type="protein sequence ID" value="KAL2911665.1"/>
    <property type="molecule type" value="Genomic_DNA"/>
</dbReference>
<keyword evidence="4" id="KW-0539">Nucleus</keyword>
<feature type="compositionally biased region" description="Acidic residues" evidence="6">
    <location>
        <begin position="85"/>
        <end position="110"/>
    </location>
</feature>
<feature type="compositionally biased region" description="Acidic residues" evidence="6">
    <location>
        <begin position="157"/>
        <end position="168"/>
    </location>
</feature>
<comment type="similarity">
    <text evidence="2">Belongs to the CBF/MAK21 family.</text>
</comment>
<name>A0ABR4MWP3_9FUNG</name>
<sequence>MVARKGKRSWRKGYKDPLLVNRPKDVSDAEDADVDEDELAAFQEFGSGNLAFLSELDPRSLLNNYQKQRLAASAGSKVKTSQSAADEDECETSSDEDEDAIDEDDSDAEAAYERVPRVAPASDSGAAAGRLPIKTKTGQLVIPRVQQPTQQPAPGDDMVDSEDDQADSGDDKPNGQGAGNGAGAIGKATPTAAAASSSHSKEKTALPPAKERFAVVREKLANSATLLIEDPEANIGELRSVRNAGDSKDERVVKLALLTQLAVFKDIIPGYRIRKLTEKELSVQVSKEVKRLRNYEEALLFNYQAFLQQLEQFISNLLKSVAHFNYRVNIMTVVVGAMRKVKNPDLLNTCCESFETLFREDETGEASLEAVRLISRFAKQANYQIRGRIIKIFLSLRLVDELHLPGEGAQATTKKRKADREHVSKKMRKINRAHAEIEKEMKEAEATVDREEREKRHSETLKQVFLVYFRILKDVPESALVMPVLEGLGKFAHLINIDFFNDLVNAIKKICMQHLEQASDGSDLSYRLSVSMQCILTVLQLLASVKDAIKIDLLHFHGAMYRIISRLALRVPPASSSGRRATPHADRNCIELMLLVLELMLHRPLDIPVNRLAAFTKRLATMSMSMAESGTIGAMSALHKLLMRMPRMHSLLDGDERLGSGVYNPFVDDMDLCNPLATSLWELPTLALKHFHPAVRQSATMVLHHSDNSVARALPTEMRDLARDRPLQIAERYDPFSGGAFVLRPPCRPPPRLQGVPNTLRGPAVMRQSAFMAELERKVD</sequence>
<feature type="coiled-coil region" evidence="5">
    <location>
        <begin position="420"/>
        <end position="461"/>
    </location>
</feature>
<dbReference type="Pfam" id="PF07540">
    <property type="entry name" value="NOC3p"/>
    <property type="match status" value="1"/>
</dbReference>
<feature type="compositionally biased region" description="Basic and acidic residues" evidence="6">
    <location>
        <begin position="199"/>
        <end position="209"/>
    </location>
</feature>
<evidence type="ECO:0000256" key="1">
    <source>
        <dbReference type="ARBA" id="ARBA00004604"/>
    </source>
</evidence>
<feature type="domain" description="CCAAT-binding factor" evidence="7">
    <location>
        <begin position="531"/>
        <end position="698"/>
    </location>
</feature>
<reference evidence="9 10" key="1">
    <citation type="submission" date="2023-09" db="EMBL/GenBank/DDBJ databases">
        <title>Pangenome analysis of Batrachochytrium dendrobatidis and related Chytrids.</title>
        <authorList>
            <person name="Yacoub M.N."/>
            <person name="Stajich J.E."/>
            <person name="James T.Y."/>
        </authorList>
    </citation>
    <scope>NUCLEOTIDE SEQUENCE [LARGE SCALE GENOMIC DNA]</scope>
    <source>
        <strain evidence="9 10">JEL0888</strain>
    </source>
</reference>
<evidence type="ECO:0000256" key="6">
    <source>
        <dbReference type="SAM" id="MobiDB-lite"/>
    </source>
</evidence>
<dbReference type="SUPFAM" id="SSF48371">
    <property type="entry name" value="ARM repeat"/>
    <property type="match status" value="1"/>
</dbReference>
<keyword evidence="3 5" id="KW-0175">Coiled coil</keyword>